<dbReference type="AlphaFoldDB" id="A0A1C0TIZ9"/>
<evidence type="ECO:0000313" key="2">
    <source>
        <dbReference type="EMBL" id="OCQ18237.1"/>
    </source>
</evidence>
<evidence type="ECO:0000256" key="1">
    <source>
        <dbReference type="SAM" id="SignalP"/>
    </source>
</evidence>
<accession>A0A1C0TIZ9</accession>
<organism evidence="2 3">
    <name type="scientific">Pseudoalteromonas luteoviolacea</name>
    <dbReference type="NCBI Taxonomy" id="43657"/>
    <lineage>
        <taxon>Bacteria</taxon>
        <taxon>Pseudomonadati</taxon>
        <taxon>Pseudomonadota</taxon>
        <taxon>Gammaproteobacteria</taxon>
        <taxon>Alteromonadales</taxon>
        <taxon>Pseudoalteromonadaceae</taxon>
        <taxon>Pseudoalteromonas</taxon>
    </lineage>
</organism>
<gene>
    <name evidence="2" type="ORF">A7985_24280</name>
</gene>
<keyword evidence="1" id="KW-0732">Signal</keyword>
<proteinExistence type="predicted"/>
<name>A0A1C0TIZ9_9GAMM</name>
<evidence type="ECO:0000313" key="3">
    <source>
        <dbReference type="Proteomes" id="UP000093366"/>
    </source>
</evidence>
<dbReference type="OrthoDB" id="6309680at2"/>
<dbReference type="Proteomes" id="UP000093366">
    <property type="component" value="Unassembled WGS sequence"/>
</dbReference>
<feature type="chain" id="PRO_5008645989" evidence="1">
    <location>
        <begin position="23"/>
        <end position="475"/>
    </location>
</feature>
<protein>
    <submittedName>
        <fullName evidence="2">Uncharacterized protein</fullName>
    </submittedName>
</protein>
<dbReference type="RefSeq" id="WP_065792989.1">
    <property type="nucleotide sequence ID" value="NZ_MAUJ01000018.1"/>
</dbReference>
<sequence>MKFQYFIRLLLLSTLYIQYVKANTFEQAFVPIYAGGSFVYTPMELLPNHPDYFSIKSQGDNHLLAWYFETDVQYYQIEALVNGQWQTLSQDVTSSFYHVPLSTGATSYRIRGCHNHGCSEWKESNRTVSKETDINAFYADNIVIDKFHSVTLNWVVQGASAVMITSNLGGEYRNLNPESGSLRVEIYKETTFTLSIADFKGQNQYTEVTVGIPPDSVVSKGVKTEYIQPLYDINQDINHKTILAFDDAIYFATHDRKLVHYRYEPNAQTESKWQLIWEKSLPGVINNPPARYINQLFYSVSMFGGKSQVCSVSLAGSSQHTCTQVKPAQLYASPIVVDTTSLPQSHLSWLQKLGITPIESQAINGIYVFYANGEIALHSLDDLSAQPRRFAFPQSLQNEIIDTPKLFIGAPNTNSAGWLQFAVRDGNRLRGLQLPIAQSSNSLLERAMSLFSFGDAETSQSQNTQILNQAWSAEL</sequence>
<feature type="signal peptide" evidence="1">
    <location>
        <begin position="1"/>
        <end position="22"/>
    </location>
</feature>
<comment type="caution">
    <text evidence="2">The sequence shown here is derived from an EMBL/GenBank/DDBJ whole genome shotgun (WGS) entry which is preliminary data.</text>
</comment>
<reference evidence="3" key="1">
    <citation type="submission" date="2016-07" db="EMBL/GenBank/DDBJ databases">
        <authorList>
            <person name="Florea S."/>
            <person name="Webb J.S."/>
            <person name="Jaromczyk J."/>
            <person name="Schardl C.L."/>
        </authorList>
    </citation>
    <scope>NUCLEOTIDE SEQUENCE [LARGE SCALE GENOMIC DNA]</scope>
    <source>
        <strain evidence="3">IPB1</strain>
    </source>
</reference>
<dbReference type="EMBL" id="MAUJ01000018">
    <property type="protein sequence ID" value="OCQ18237.1"/>
    <property type="molecule type" value="Genomic_DNA"/>
</dbReference>